<dbReference type="Proteomes" id="UP000276133">
    <property type="component" value="Unassembled WGS sequence"/>
</dbReference>
<evidence type="ECO:0000313" key="1">
    <source>
        <dbReference type="EMBL" id="RNA37294.1"/>
    </source>
</evidence>
<organism evidence="1 2">
    <name type="scientific">Brachionus plicatilis</name>
    <name type="common">Marine rotifer</name>
    <name type="synonym">Brachionus muelleri</name>
    <dbReference type="NCBI Taxonomy" id="10195"/>
    <lineage>
        <taxon>Eukaryota</taxon>
        <taxon>Metazoa</taxon>
        <taxon>Spiralia</taxon>
        <taxon>Gnathifera</taxon>
        <taxon>Rotifera</taxon>
        <taxon>Eurotatoria</taxon>
        <taxon>Monogononta</taxon>
        <taxon>Pseudotrocha</taxon>
        <taxon>Ploima</taxon>
        <taxon>Brachionidae</taxon>
        <taxon>Brachionus</taxon>
    </lineage>
</organism>
<reference evidence="1 2" key="1">
    <citation type="journal article" date="2018" name="Sci. Rep.">
        <title>Genomic signatures of local adaptation to the degree of environmental predictability in rotifers.</title>
        <authorList>
            <person name="Franch-Gras L."/>
            <person name="Hahn C."/>
            <person name="Garcia-Roger E.M."/>
            <person name="Carmona M.J."/>
            <person name="Serra M."/>
            <person name="Gomez A."/>
        </authorList>
    </citation>
    <scope>NUCLEOTIDE SEQUENCE [LARGE SCALE GENOMIC DNA]</scope>
    <source>
        <strain evidence="1">HYR1</strain>
    </source>
</reference>
<gene>
    <name evidence="1" type="ORF">BpHYR1_011229</name>
</gene>
<proteinExistence type="predicted"/>
<keyword evidence="2" id="KW-1185">Reference proteome</keyword>
<dbReference type="EMBL" id="REGN01001064">
    <property type="protein sequence ID" value="RNA37294.1"/>
    <property type="molecule type" value="Genomic_DNA"/>
</dbReference>
<comment type="caution">
    <text evidence="1">The sequence shown here is derived from an EMBL/GenBank/DDBJ whole genome shotgun (WGS) entry which is preliminary data.</text>
</comment>
<accession>A0A3M7SN94</accession>
<dbReference type="AlphaFoldDB" id="A0A3M7SN94"/>
<name>A0A3M7SN94_BRAPC</name>
<sequence>MNIIYFYELLTDAFSDLFRPQKIDHNQNIQLDFFSHLKLSLFRSVHLRRPLSDISCDFFSNQNKIYSIVVTKPVPTNLVTNFGYQLVMKQTTRISFYKLDKTPYLVVIL</sequence>
<protein>
    <submittedName>
        <fullName evidence="1">Uncharacterized protein</fullName>
    </submittedName>
</protein>
<evidence type="ECO:0000313" key="2">
    <source>
        <dbReference type="Proteomes" id="UP000276133"/>
    </source>
</evidence>